<evidence type="ECO:0000256" key="1">
    <source>
        <dbReference type="SAM" id="MobiDB-lite"/>
    </source>
</evidence>
<feature type="compositionally biased region" description="Basic and acidic residues" evidence="1">
    <location>
        <begin position="404"/>
        <end position="424"/>
    </location>
</feature>
<sequence>MPLSVPGQHDVTAAFLAVDIPSSRENSHIAWDENLRSRVSALFDPEDRPPLAQATESDAAKVAIAVGVVTKSGLAEAEKAIKNGRLRPKWSGMAEGAFHALETGTMWPTGAFWLRISLAIGDSSTPLALKCPPCDEIAPQVESRARIFPEFVLTKLLEYCDEKSILALADTCKTSYFFMNSRWKQVMKSSYLVTHFMKPRANMRVQLPPPGFTPRQFLQMLASEACAECGSKDLDWLKEHSVFTDVAIGRLRIGKDRDRILSIVREAMACEKELDDLEHKLHPLTSEAIDRRKLLLVEQSVTPSMVSKVLKRISEALRMVKMPDVAVLNRLRCLTYYDSLRPEGVDFDEIIMEGDVEEYVRFGKVFDGRPVTFLSKNSDDVHNFPRDIFDLHVERLRSQKQPKRALEGHAKDHVETAPKSVRDNLKRRKCNDKRN</sequence>
<feature type="region of interest" description="Disordered" evidence="1">
    <location>
        <begin position="400"/>
        <end position="435"/>
    </location>
</feature>
<feature type="compositionally biased region" description="Basic residues" evidence="1">
    <location>
        <begin position="425"/>
        <end position="435"/>
    </location>
</feature>
<dbReference type="AlphaFoldDB" id="A0A2R5GG85"/>
<evidence type="ECO:0000313" key="3">
    <source>
        <dbReference type="Proteomes" id="UP000241890"/>
    </source>
</evidence>
<dbReference type="EMBL" id="BEYU01000028">
    <property type="protein sequence ID" value="GBG27261.1"/>
    <property type="molecule type" value="Genomic_DNA"/>
</dbReference>
<evidence type="ECO:0000313" key="2">
    <source>
        <dbReference type="EMBL" id="GBG27261.1"/>
    </source>
</evidence>
<comment type="caution">
    <text evidence="2">The sequence shown here is derived from an EMBL/GenBank/DDBJ whole genome shotgun (WGS) entry which is preliminary data.</text>
</comment>
<dbReference type="Proteomes" id="UP000241890">
    <property type="component" value="Unassembled WGS sequence"/>
</dbReference>
<keyword evidence="3" id="KW-1185">Reference proteome</keyword>
<evidence type="ECO:0008006" key="4">
    <source>
        <dbReference type="Google" id="ProtNLM"/>
    </source>
</evidence>
<proteinExistence type="predicted"/>
<protein>
    <recommendedName>
        <fullName evidence="4">F-box domain-containing protein</fullName>
    </recommendedName>
</protein>
<name>A0A2R5GG85_9STRA</name>
<accession>A0A2R5GG85</accession>
<gene>
    <name evidence="2" type="ORF">FCC1311_034832</name>
</gene>
<organism evidence="2 3">
    <name type="scientific">Hondaea fermentalgiana</name>
    <dbReference type="NCBI Taxonomy" id="2315210"/>
    <lineage>
        <taxon>Eukaryota</taxon>
        <taxon>Sar</taxon>
        <taxon>Stramenopiles</taxon>
        <taxon>Bigyra</taxon>
        <taxon>Labyrinthulomycetes</taxon>
        <taxon>Thraustochytrida</taxon>
        <taxon>Thraustochytriidae</taxon>
        <taxon>Hondaea</taxon>
    </lineage>
</organism>
<reference evidence="2 3" key="1">
    <citation type="submission" date="2017-12" db="EMBL/GenBank/DDBJ databases">
        <title>Sequencing, de novo assembly and annotation of complete genome of a new Thraustochytrid species, strain FCC1311.</title>
        <authorList>
            <person name="Sedici K."/>
            <person name="Godart F."/>
            <person name="Aiese Cigliano R."/>
            <person name="Sanseverino W."/>
            <person name="Barakat M."/>
            <person name="Ortet P."/>
            <person name="Marechal E."/>
            <person name="Cagnac O."/>
            <person name="Amato A."/>
        </authorList>
    </citation>
    <scope>NUCLEOTIDE SEQUENCE [LARGE SCALE GENOMIC DNA]</scope>
</reference>
<dbReference type="InParanoid" id="A0A2R5GG85"/>